<evidence type="ECO:0000256" key="1">
    <source>
        <dbReference type="SAM" id="MobiDB-lite"/>
    </source>
</evidence>
<name>A0AB34JJS9_PRYPA</name>
<dbReference type="AlphaFoldDB" id="A0AB34JJS9"/>
<evidence type="ECO:0000313" key="3">
    <source>
        <dbReference type="EMBL" id="KAL1521233.1"/>
    </source>
</evidence>
<sequence length="211" mass="22727">MKPGWLLLVTAASPAAAWRLSRQPHPSRLSHQPHTSEPARSRSSTAANATSAGGSARRVLPRPCGRMLYLLSAVNPALAVLHNDYLRGVPVLLPRPASPKPPSSLARTYGTLFYFARLKPRVAFTIGAMLRGLQLTTAIQFVFDPVAGVGAGLNLMCLFAGSRWPAAVVLGWAATKQWWQFLGAYSPSSVPFPIRLSLSGRAKGFLSGIWQ</sequence>
<gene>
    <name evidence="3" type="ORF">AB1Y20_020905</name>
</gene>
<feature type="signal peptide" evidence="2">
    <location>
        <begin position="1"/>
        <end position="17"/>
    </location>
</feature>
<comment type="caution">
    <text evidence="3">The sequence shown here is derived from an EMBL/GenBank/DDBJ whole genome shotgun (WGS) entry which is preliminary data.</text>
</comment>
<evidence type="ECO:0008006" key="5">
    <source>
        <dbReference type="Google" id="ProtNLM"/>
    </source>
</evidence>
<feature type="chain" id="PRO_5044253397" description="Derlin" evidence="2">
    <location>
        <begin position="18"/>
        <end position="211"/>
    </location>
</feature>
<evidence type="ECO:0000256" key="2">
    <source>
        <dbReference type="SAM" id="SignalP"/>
    </source>
</evidence>
<proteinExistence type="predicted"/>
<protein>
    <recommendedName>
        <fullName evidence="5">Derlin</fullName>
    </recommendedName>
</protein>
<keyword evidence="4" id="KW-1185">Reference proteome</keyword>
<feature type="region of interest" description="Disordered" evidence="1">
    <location>
        <begin position="22"/>
        <end position="58"/>
    </location>
</feature>
<reference evidence="3 4" key="1">
    <citation type="journal article" date="2024" name="Science">
        <title>Giant polyketide synthase enzymes in the biosynthesis of giant marine polyether toxins.</title>
        <authorList>
            <person name="Fallon T.R."/>
            <person name="Shende V.V."/>
            <person name="Wierzbicki I.H."/>
            <person name="Pendleton A.L."/>
            <person name="Watervoot N.F."/>
            <person name="Auber R.P."/>
            <person name="Gonzalez D.J."/>
            <person name="Wisecaver J.H."/>
            <person name="Moore B.S."/>
        </authorList>
    </citation>
    <scope>NUCLEOTIDE SEQUENCE [LARGE SCALE GENOMIC DNA]</scope>
    <source>
        <strain evidence="3 4">12B1</strain>
    </source>
</reference>
<dbReference type="EMBL" id="JBGBPQ010000007">
    <property type="protein sequence ID" value="KAL1521233.1"/>
    <property type="molecule type" value="Genomic_DNA"/>
</dbReference>
<evidence type="ECO:0000313" key="4">
    <source>
        <dbReference type="Proteomes" id="UP001515480"/>
    </source>
</evidence>
<feature type="compositionally biased region" description="Low complexity" evidence="1">
    <location>
        <begin position="41"/>
        <end position="58"/>
    </location>
</feature>
<keyword evidence="2" id="KW-0732">Signal</keyword>
<dbReference type="Proteomes" id="UP001515480">
    <property type="component" value="Unassembled WGS sequence"/>
</dbReference>
<organism evidence="3 4">
    <name type="scientific">Prymnesium parvum</name>
    <name type="common">Toxic golden alga</name>
    <dbReference type="NCBI Taxonomy" id="97485"/>
    <lineage>
        <taxon>Eukaryota</taxon>
        <taxon>Haptista</taxon>
        <taxon>Haptophyta</taxon>
        <taxon>Prymnesiophyceae</taxon>
        <taxon>Prymnesiales</taxon>
        <taxon>Prymnesiaceae</taxon>
        <taxon>Prymnesium</taxon>
    </lineage>
</organism>
<accession>A0AB34JJS9</accession>